<dbReference type="AlphaFoldDB" id="A0A0B6YBC2"/>
<gene>
    <name evidence="4" type="primary">ORF20276</name>
</gene>
<evidence type="ECO:0000313" key="4">
    <source>
        <dbReference type="EMBL" id="CEK53434.1"/>
    </source>
</evidence>
<dbReference type="InterPro" id="IPR002110">
    <property type="entry name" value="Ankyrin_rpt"/>
</dbReference>
<dbReference type="Gene3D" id="1.25.40.20">
    <property type="entry name" value="Ankyrin repeat-containing domain"/>
    <property type="match status" value="1"/>
</dbReference>
<dbReference type="PANTHER" id="PTHR24171:SF9">
    <property type="entry name" value="ANKYRIN REPEAT DOMAIN-CONTAINING PROTEIN 39"/>
    <property type="match status" value="1"/>
</dbReference>
<dbReference type="PANTHER" id="PTHR24171">
    <property type="entry name" value="ANKYRIN REPEAT DOMAIN-CONTAINING PROTEIN 39-RELATED"/>
    <property type="match status" value="1"/>
</dbReference>
<evidence type="ECO:0000256" key="2">
    <source>
        <dbReference type="ARBA" id="ARBA00023043"/>
    </source>
</evidence>
<dbReference type="InterPro" id="IPR036770">
    <property type="entry name" value="Ankyrin_rpt-contain_sf"/>
</dbReference>
<protein>
    <submittedName>
        <fullName evidence="4">Uncharacterized protein</fullName>
    </submittedName>
</protein>
<feature type="repeat" description="ANK" evidence="3">
    <location>
        <begin position="110"/>
        <end position="142"/>
    </location>
</feature>
<keyword evidence="2 3" id="KW-0040">ANK repeat</keyword>
<organism evidence="4">
    <name type="scientific">Arion vulgaris</name>
    <dbReference type="NCBI Taxonomy" id="1028688"/>
    <lineage>
        <taxon>Eukaryota</taxon>
        <taxon>Metazoa</taxon>
        <taxon>Spiralia</taxon>
        <taxon>Lophotrochozoa</taxon>
        <taxon>Mollusca</taxon>
        <taxon>Gastropoda</taxon>
        <taxon>Heterobranchia</taxon>
        <taxon>Euthyneura</taxon>
        <taxon>Panpulmonata</taxon>
        <taxon>Eupulmonata</taxon>
        <taxon>Stylommatophora</taxon>
        <taxon>Helicina</taxon>
        <taxon>Arionoidea</taxon>
        <taxon>Arionidae</taxon>
        <taxon>Arion</taxon>
    </lineage>
</organism>
<dbReference type="Pfam" id="PF13637">
    <property type="entry name" value="Ank_4"/>
    <property type="match status" value="1"/>
</dbReference>
<name>A0A0B6YBC2_9EUPU</name>
<dbReference type="PROSITE" id="PS50297">
    <property type="entry name" value="ANK_REP_REGION"/>
    <property type="match status" value="2"/>
</dbReference>
<accession>A0A0B6YBC2</accession>
<feature type="repeat" description="ANK" evidence="3">
    <location>
        <begin position="77"/>
        <end position="109"/>
    </location>
</feature>
<dbReference type="SUPFAM" id="SSF48403">
    <property type="entry name" value="Ankyrin repeat"/>
    <property type="match status" value="1"/>
</dbReference>
<sequence length="253" mass="28547">MNQSSVSLVKPGGKLESATNVEKREDVINEEQLLPNTTIVTHCIYRNDTETLKRCFEDPTSPYKDQMNELLNQRDDDGKSPLDVAAILERTDIVKMLIQFGADVNIFTSKGYSCLHYAALWGRLEVLQILVENGGNLYQRNIHGETPRDAALRYNQTESATYLELAEEKGKLQSEITKALAQIHEMDKSLAGRITRDEKNIVINTCKGKQEWLNNISTEVALDVKMQCLELTETVQPVLAKLSDPSPDKHDKQ</sequence>
<reference evidence="4" key="1">
    <citation type="submission" date="2014-12" db="EMBL/GenBank/DDBJ databases">
        <title>Insight into the proteome of Arion vulgaris.</title>
        <authorList>
            <person name="Aradska J."/>
            <person name="Bulat T."/>
            <person name="Smidak R."/>
            <person name="Sarate P."/>
            <person name="Gangsoo J."/>
            <person name="Sialana F."/>
            <person name="Bilban M."/>
            <person name="Lubec G."/>
        </authorList>
    </citation>
    <scope>NUCLEOTIDE SEQUENCE</scope>
    <source>
        <tissue evidence="4">Skin</tissue>
    </source>
</reference>
<evidence type="ECO:0000256" key="3">
    <source>
        <dbReference type="PROSITE-ProRule" id="PRU00023"/>
    </source>
</evidence>
<dbReference type="EMBL" id="HACG01006569">
    <property type="protein sequence ID" value="CEK53434.1"/>
    <property type="molecule type" value="Transcribed_RNA"/>
</dbReference>
<keyword evidence="1" id="KW-0677">Repeat</keyword>
<dbReference type="SMART" id="SM00248">
    <property type="entry name" value="ANK"/>
    <property type="match status" value="2"/>
</dbReference>
<evidence type="ECO:0000256" key="1">
    <source>
        <dbReference type="ARBA" id="ARBA00022737"/>
    </source>
</evidence>
<dbReference type="PROSITE" id="PS50088">
    <property type="entry name" value="ANK_REPEAT"/>
    <property type="match status" value="2"/>
</dbReference>
<proteinExistence type="predicted"/>